<dbReference type="Proteomes" id="UP001386955">
    <property type="component" value="Unassembled WGS sequence"/>
</dbReference>
<name>A0AAN9SPT6_PSOTE</name>
<sequence>MCTVLLVSPRPTTRLDLFSSQRTENLQTGFCSLSSACVKISSHLPTTLPPTICCTFSNLGVVEKVMHYSVSYCCFASHPLPDAGLYLQFLIQGCSI</sequence>
<accession>A0AAN9SPT6</accession>
<protein>
    <submittedName>
        <fullName evidence="1">Uncharacterized protein</fullName>
    </submittedName>
</protein>
<gene>
    <name evidence="1" type="ORF">VNO78_18574</name>
</gene>
<organism evidence="1 2">
    <name type="scientific">Psophocarpus tetragonolobus</name>
    <name type="common">Winged bean</name>
    <name type="synonym">Dolichos tetragonolobus</name>
    <dbReference type="NCBI Taxonomy" id="3891"/>
    <lineage>
        <taxon>Eukaryota</taxon>
        <taxon>Viridiplantae</taxon>
        <taxon>Streptophyta</taxon>
        <taxon>Embryophyta</taxon>
        <taxon>Tracheophyta</taxon>
        <taxon>Spermatophyta</taxon>
        <taxon>Magnoliopsida</taxon>
        <taxon>eudicotyledons</taxon>
        <taxon>Gunneridae</taxon>
        <taxon>Pentapetalae</taxon>
        <taxon>rosids</taxon>
        <taxon>fabids</taxon>
        <taxon>Fabales</taxon>
        <taxon>Fabaceae</taxon>
        <taxon>Papilionoideae</taxon>
        <taxon>50 kb inversion clade</taxon>
        <taxon>NPAAA clade</taxon>
        <taxon>indigoferoid/millettioid clade</taxon>
        <taxon>Phaseoleae</taxon>
        <taxon>Psophocarpus</taxon>
    </lineage>
</organism>
<dbReference type="AlphaFoldDB" id="A0AAN9SPT6"/>
<evidence type="ECO:0000313" key="1">
    <source>
        <dbReference type="EMBL" id="KAK7397403.1"/>
    </source>
</evidence>
<reference evidence="1 2" key="1">
    <citation type="submission" date="2024-01" db="EMBL/GenBank/DDBJ databases">
        <title>The genomes of 5 underutilized Papilionoideae crops provide insights into root nodulation and disease resistanc.</title>
        <authorList>
            <person name="Jiang F."/>
        </authorList>
    </citation>
    <scope>NUCLEOTIDE SEQUENCE [LARGE SCALE GENOMIC DNA]</scope>
    <source>
        <strain evidence="1">DUOXIRENSHENG_FW03</strain>
        <tissue evidence="1">Leaves</tissue>
    </source>
</reference>
<keyword evidence="2" id="KW-1185">Reference proteome</keyword>
<dbReference type="EMBL" id="JAYMYS010000004">
    <property type="protein sequence ID" value="KAK7397403.1"/>
    <property type="molecule type" value="Genomic_DNA"/>
</dbReference>
<comment type="caution">
    <text evidence="1">The sequence shown here is derived from an EMBL/GenBank/DDBJ whole genome shotgun (WGS) entry which is preliminary data.</text>
</comment>
<proteinExistence type="predicted"/>
<evidence type="ECO:0000313" key="2">
    <source>
        <dbReference type="Proteomes" id="UP001386955"/>
    </source>
</evidence>